<evidence type="ECO:0008006" key="3">
    <source>
        <dbReference type="Google" id="ProtNLM"/>
    </source>
</evidence>
<evidence type="ECO:0000313" key="1">
    <source>
        <dbReference type="EMBL" id="ARK07997.1"/>
    </source>
</evidence>
<reference evidence="1 2" key="1">
    <citation type="submission" date="2017-04" db="EMBL/GenBank/DDBJ databases">
        <title>Complete genome sequence and characterization of temperature-dependent bacteriophage phiA8-29 infecting Aeromonas.</title>
        <authorList>
            <person name="He Y."/>
            <person name="Yang H."/>
        </authorList>
    </citation>
    <scope>NUCLEOTIDE SEQUENCE [LARGE SCALE GENOMIC DNA]</scope>
</reference>
<accession>A0A1W6DYA4</accession>
<organism evidence="1 2">
    <name type="scientific">Aeromonas phage phiA8-29</name>
    <dbReference type="NCBI Taxonomy" id="1978922"/>
    <lineage>
        <taxon>Viruses</taxon>
        <taxon>Duplodnaviria</taxon>
        <taxon>Heunggongvirae</taxon>
        <taxon>Uroviricota</taxon>
        <taxon>Caudoviricetes</taxon>
        <taxon>Pantevenvirales</taxon>
        <taxon>Ackermannviridae</taxon>
        <taxon>Tedavirus</taxon>
        <taxon>Tedavirus A829</taxon>
    </lineage>
</organism>
<proteinExistence type="predicted"/>
<protein>
    <recommendedName>
        <fullName evidence="3">ParB/Sulfiredoxin domain-containing protein</fullName>
    </recommendedName>
</protein>
<keyword evidence="2" id="KW-1185">Reference proteome</keyword>
<gene>
    <name evidence="1" type="ORF">phiA829_177</name>
</gene>
<dbReference type="Proteomes" id="UP000221506">
    <property type="component" value="Segment"/>
</dbReference>
<sequence length="171" mass="19514">MALADLLKVVNAFTVKDYLTSRNGLLVPTGNLGISRSQMPQIKHFDRFKSILNGYGVSVGKKRRRVGDIKMIQNEINKDKVFKLMMDYRKNNKRTRGGVDFPGNPPVLSSDGYVLDGTHRFVAMYNINKNAYHDFTVVDMPAKELYELIRNDNKFFNVVEYKSVIESEKGA</sequence>
<dbReference type="EMBL" id="KY914485">
    <property type="protein sequence ID" value="ARK07997.1"/>
    <property type="molecule type" value="Genomic_DNA"/>
</dbReference>
<name>A0A1W6DYA4_9CAUD</name>
<evidence type="ECO:0000313" key="2">
    <source>
        <dbReference type="Proteomes" id="UP000221506"/>
    </source>
</evidence>